<name>A0A0T7P6Y8_YEREN</name>
<evidence type="ECO:0000313" key="1">
    <source>
        <dbReference type="EMBL" id="CFQ68098.1"/>
    </source>
</evidence>
<accession>A0A0T7P6Y8</accession>
<organism evidence="1 2">
    <name type="scientific">Yersinia enterocolitica</name>
    <dbReference type="NCBI Taxonomy" id="630"/>
    <lineage>
        <taxon>Bacteria</taxon>
        <taxon>Pseudomonadati</taxon>
        <taxon>Pseudomonadota</taxon>
        <taxon>Gammaproteobacteria</taxon>
        <taxon>Enterobacterales</taxon>
        <taxon>Yersiniaceae</taxon>
        <taxon>Yersinia</taxon>
    </lineage>
</organism>
<reference evidence="1 2" key="1">
    <citation type="submission" date="2015-03" db="EMBL/GenBank/DDBJ databases">
        <authorList>
            <person name="Murphy D."/>
        </authorList>
    </citation>
    <scope>NUCLEOTIDE SEQUENCE [LARGE SCALE GENOMIC DNA]</scope>
    <source>
        <strain evidence="1 2">IP26249</strain>
    </source>
</reference>
<dbReference type="RefSeq" id="WP_057636525.1">
    <property type="nucleotide sequence ID" value="NZ_CGBR01000023.1"/>
</dbReference>
<gene>
    <name evidence="1" type="ORF">ERS137941_02945</name>
</gene>
<dbReference type="EMBL" id="CGBR01000023">
    <property type="protein sequence ID" value="CFQ68098.1"/>
    <property type="molecule type" value="Genomic_DNA"/>
</dbReference>
<sequence length="241" mass="25162">MAFTRELYKLGFEISPVILCEGVAQSIPGGMLPIVALTQSASFVTGLLGGAINLTDLDKYFCHWKPIQGATMVDYDIARYPFANQTVAANALLAQPLRVSLMMDAPVNENTGAMTKLVTLSALQSVLQAHANLGGTFIVATPALIYSGCILKTVKDVTSYNEPIPQKSWVWDFEQPLVTEAGAEQAVNSFIGKIDGGAKTTSSAWTSTAAALGNTSLGGSVSGIASEVVGLVGKLSGAFGL</sequence>
<dbReference type="AlphaFoldDB" id="A0A0T7P6Y8"/>
<protein>
    <submittedName>
        <fullName evidence="1">Uncharacterized protein</fullName>
    </submittedName>
</protein>
<dbReference type="Proteomes" id="UP000048841">
    <property type="component" value="Unassembled WGS sequence"/>
</dbReference>
<proteinExistence type="predicted"/>
<evidence type="ECO:0000313" key="2">
    <source>
        <dbReference type="Proteomes" id="UP000048841"/>
    </source>
</evidence>